<dbReference type="Pfam" id="PF05258">
    <property type="entry name" value="DciA"/>
    <property type="match status" value="1"/>
</dbReference>
<reference evidence="1 2" key="1">
    <citation type="submission" date="2018-05" db="EMBL/GenBank/DDBJ databases">
        <title>Candidatus Cardinium hertigii Genome Assembly.</title>
        <authorList>
            <person name="Showmaker K.C."/>
            <person name="Walden K.O."/>
            <person name="Fields C.J."/>
            <person name="Lambert K.N."/>
            <person name="Hudson M.E."/>
        </authorList>
    </citation>
    <scope>NUCLEOTIDE SEQUENCE [LARGE SCALE GENOMIC DNA]</scope>
    <source>
        <strain evidence="2">cHgTN10</strain>
    </source>
</reference>
<sequence length="116" mass="13582">MTAGDNLLGEQSILRPRQNNIIKAMDHLFSLKELTHKFLETSPFQKQLATAKVRAIWHTSMPTSIHDRTEKIYLHHNKVFLKINSAALRHELRFHKNKILKLFQETIPNTLDIVFL</sequence>
<proteinExistence type="predicted"/>
<organism evidence="1 2">
    <name type="scientific">Candidatus Cardinium hertigii</name>
    <dbReference type="NCBI Taxonomy" id="247481"/>
    <lineage>
        <taxon>Bacteria</taxon>
        <taxon>Pseudomonadati</taxon>
        <taxon>Bacteroidota</taxon>
        <taxon>Cytophagia</taxon>
        <taxon>Cytophagales</taxon>
        <taxon>Amoebophilaceae</taxon>
        <taxon>Candidatus Cardinium</taxon>
    </lineage>
</organism>
<protein>
    <recommendedName>
        <fullName evidence="3">DUF721 domain-containing protein</fullName>
    </recommendedName>
</protein>
<name>A0A2Z3L9C2_9BACT</name>
<dbReference type="Proteomes" id="UP000245872">
    <property type="component" value="Chromosome"/>
</dbReference>
<evidence type="ECO:0000313" key="2">
    <source>
        <dbReference type="Proteomes" id="UP000245872"/>
    </source>
</evidence>
<dbReference type="InterPro" id="IPR007922">
    <property type="entry name" value="DciA-like"/>
</dbReference>
<keyword evidence="2" id="KW-1185">Reference proteome</keyword>
<evidence type="ECO:0008006" key="3">
    <source>
        <dbReference type="Google" id="ProtNLM"/>
    </source>
</evidence>
<dbReference type="OrthoDB" id="9804942at2"/>
<evidence type="ECO:0000313" key="1">
    <source>
        <dbReference type="EMBL" id="AWN81969.1"/>
    </source>
</evidence>
<accession>A0A2Z3L9C2</accession>
<dbReference type="KEGG" id="cher:DK880_00655"/>
<dbReference type="RefSeq" id="WP_109997371.1">
    <property type="nucleotide sequence ID" value="NZ_CP029619.1"/>
</dbReference>
<dbReference type="EMBL" id="CP029619">
    <property type="protein sequence ID" value="AWN81969.1"/>
    <property type="molecule type" value="Genomic_DNA"/>
</dbReference>
<gene>
    <name evidence="1" type="ORF">DK880_00655</name>
</gene>
<dbReference type="AlphaFoldDB" id="A0A2Z3L9C2"/>